<evidence type="ECO:0000313" key="10">
    <source>
        <dbReference type="Proteomes" id="UP000255036"/>
    </source>
</evidence>
<dbReference type="InterPro" id="IPR042175">
    <property type="entry name" value="Cell/Rod_MreC_2"/>
</dbReference>
<dbReference type="Gene3D" id="2.40.10.340">
    <property type="entry name" value="Rod shape-determining protein MreC, domain 1"/>
    <property type="match status" value="1"/>
</dbReference>
<keyword evidence="7" id="KW-0812">Transmembrane</keyword>
<dbReference type="EMBL" id="QRCT01000034">
    <property type="protein sequence ID" value="RDU23064.1"/>
    <property type="molecule type" value="Genomic_DNA"/>
</dbReference>
<dbReference type="PANTHER" id="PTHR34138:SF1">
    <property type="entry name" value="CELL SHAPE-DETERMINING PROTEIN MREC"/>
    <property type="match status" value="1"/>
</dbReference>
<evidence type="ECO:0000256" key="4">
    <source>
        <dbReference type="ARBA" id="ARBA00032089"/>
    </source>
</evidence>
<dbReference type="InterPro" id="IPR055342">
    <property type="entry name" value="MreC_beta-barrel_core"/>
</dbReference>
<evidence type="ECO:0000256" key="5">
    <source>
        <dbReference type="PIRNR" id="PIRNR038471"/>
    </source>
</evidence>
<dbReference type="Gene3D" id="2.40.10.350">
    <property type="entry name" value="Rod shape-determining protein MreC, domain 2"/>
    <property type="match status" value="1"/>
</dbReference>
<dbReference type="NCBIfam" id="TIGR00219">
    <property type="entry name" value="mreC"/>
    <property type="match status" value="1"/>
</dbReference>
<name>A0A371AU19_9FIRM</name>
<feature type="transmembrane region" description="Helical" evidence="7">
    <location>
        <begin position="12"/>
        <end position="30"/>
    </location>
</feature>
<evidence type="ECO:0000256" key="7">
    <source>
        <dbReference type="SAM" id="Phobius"/>
    </source>
</evidence>
<organism evidence="9 10">
    <name type="scientific">Anaerosacchariphilus polymeriproducens</name>
    <dbReference type="NCBI Taxonomy" id="1812858"/>
    <lineage>
        <taxon>Bacteria</taxon>
        <taxon>Bacillati</taxon>
        <taxon>Bacillota</taxon>
        <taxon>Clostridia</taxon>
        <taxon>Lachnospirales</taxon>
        <taxon>Lachnospiraceae</taxon>
        <taxon>Anaerosacchariphilus</taxon>
    </lineage>
</organism>
<feature type="domain" description="Rod shape-determining protein MreC beta-barrel core" evidence="8">
    <location>
        <begin position="125"/>
        <end position="276"/>
    </location>
</feature>
<evidence type="ECO:0000256" key="2">
    <source>
        <dbReference type="ARBA" id="ARBA00013855"/>
    </source>
</evidence>
<dbReference type="OrthoDB" id="9792313at2"/>
<dbReference type="InterPro" id="IPR007221">
    <property type="entry name" value="MreC"/>
</dbReference>
<evidence type="ECO:0000256" key="6">
    <source>
        <dbReference type="SAM" id="Coils"/>
    </source>
</evidence>
<reference evidence="9 10" key="1">
    <citation type="submission" date="2018-07" db="EMBL/GenBank/DDBJ databases">
        <title>Anaerosacharophilus polymeroproducens gen. nov. sp. nov., an anaerobic bacterium isolated from salt field.</title>
        <authorList>
            <person name="Kim W."/>
            <person name="Yang S.-H."/>
            <person name="Oh J."/>
            <person name="Lee J.-H."/>
            <person name="Kwon K.K."/>
        </authorList>
    </citation>
    <scope>NUCLEOTIDE SEQUENCE [LARGE SCALE GENOMIC DNA]</scope>
    <source>
        <strain evidence="9 10">MCWD5</strain>
    </source>
</reference>
<protein>
    <recommendedName>
        <fullName evidence="2 5">Cell shape-determining protein MreC</fullName>
    </recommendedName>
    <alternativeName>
        <fullName evidence="4 5">Cell shape protein MreC</fullName>
    </alternativeName>
</protein>
<sequence>MKKKSKISMPSKYILMIISLLCIIMIFISFRTNISTGSLRTVSGYIYVPVQKGINRIGTFFSDKADDLNKLRDVMKKNEKLQAQVDKLSIENSNLQQDKFELDRLRKLYKLDQKYTSYKKIGARVIGKDTGNWFSVFMIDKGSDDGIKKDMNVMAGSGLVGIIIDVGPNWAKVRSIIDDASELSAMTLETSDRCFVEGGLMDMNEKQMVKFTDLKDPDNQVSSGAEVVTSNISVKFLPGITIGYITEIKIGSNNLTKSGYITPVVDFEHLEEVLVITDLKEKGGK</sequence>
<keyword evidence="7" id="KW-1133">Transmembrane helix</keyword>
<evidence type="ECO:0000259" key="8">
    <source>
        <dbReference type="Pfam" id="PF04085"/>
    </source>
</evidence>
<dbReference type="InterPro" id="IPR042177">
    <property type="entry name" value="Cell/Rod_1"/>
</dbReference>
<feature type="coiled-coil region" evidence="6">
    <location>
        <begin position="64"/>
        <end position="98"/>
    </location>
</feature>
<dbReference type="Pfam" id="PF04085">
    <property type="entry name" value="MreC"/>
    <property type="match status" value="1"/>
</dbReference>
<comment type="similarity">
    <text evidence="1 5">Belongs to the MreC family.</text>
</comment>
<dbReference type="GO" id="GO:0008360">
    <property type="term" value="P:regulation of cell shape"/>
    <property type="evidence" value="ECO:0007669"/>
    <property type="project" value="UniProtKB-KW"/>
</dbReference>
<comment type="caution">
    <text evidence="9">The sequence shown here is derived from an EMBL/GenBank/DDBJ whole genome shotgun (WGS) entry which is preliminary data.</text>
</comment>
<gene>
    <name evidence="9" type="primary">mreC</name>
    <name evidence="9" type="ORF">DWV06_11925</name>
</gene>
<dbReference type="GO" id="GO:0005886">
    <property type="term" value="C:plasma membrane"/>
    <property type="evidence" value="ECO:0007669"/>
    <property type="project" value="TreeGrafter"/>
</dbReference>
<dbReference type="AlphaFoldDB" id="A0A371AU19"/>
<evidence type="ECO:0000313" key="9">
    <source>
        <dbReference type="EMBL" id="RDU23064.1"/>
    </source>
</evidence>
<keyword evidence="3 5" id="KW-0133">Cell shape</keyword>
<keyword evidence="6" id="KW-0175">Coiled coil</keyword>
<dbReference type="PIRSF" id="PIRSF038471">
    <property type="entry name" value="MreC"/>
    <property type="match status" value="1"/>
</dbReference>
<evidence type="ECO:0000256" key="1">
    <source>
        <dbReference type="ARBA" id="ARBA00009369"/>
    </source>
</evidence>
<keyword evidence="10" id="KW-1185">Reference proteome</keyword>
<comment type="function">
    <text evidence="5">Involved in formation and maintenance of cell shape.</text>
</comment>
<dbReference type="PANTHER" id="PTHR34138">
    <property type="entry name" value="CELL SHAPE-DETERMINING PROTEIN MREC"/>
    <property type="match status" value="1"/>
</dbReference>
<proteinExistence type="inferred from homology"/>
<accession>A0A371AU19</accession>
<keyword evidence="7" id="KW-0472">Membrane</keyword>
<dbReference type="RefSeq" id="WP_115482406.1">
    <property type="nucleotide sequence ID" value="NZ_QRCT01000034.1"/>
</dbReference>
<evidence type="ECO:0000256" key="3">
    <source>
        <dbReference type="ARBA" id="ARBA00022960"/>
    </source>
</evidence>
<dbReference type="Proteomes" id="UP000255036">
    <property type="component" value="Unassembled WGS sequence"/>
</dbReference>